<evidence type="ECO:0000313" key="15">
    <source>
        <dbReference type="EMBL" id="KXI28329.1"/>
    </source>
</evidence>
<keyword evidence="7" id="KW-0963">Cytoplasm</keyword>
<keyword evidence="13" id="KW-0460">Magnesium</keyword>
<evidence type="ECO:0000256" key="8">
    <source>
        <dbReference type="ARBA" id="ARBA00022597"/>
    </source>
</evidence>
<dbReference type="InterPro" id="IPR036637">
    <property type="entry name" value="Phosphohistidine_dom_sf"/>
</dbReference>
<dbReference type="PROSITE" id="PS00742">
    <property type="entry name" value="PEP_ENZYMES_2"/>
    <property type="match status" value="1"/>
</dbReference>
<dbReference type="NCBIfam" id="TIGR01417">
    <property type="entry name" value="PTS_I_fam"/>
    <property type="match status" value="1"/>
</dbReference>
<evidence type="ECO:0000313" key="16">
    <source>
        <dbReference type="Proteomes" id="UP000070299"/>
    </source>
</evidence>
<evidence type="ECO:0000256" key="4">
    <source>
        <dbReference type="ARBA" id="ARBA00007837"/>
    </source>
</evidence>
<dbReference type="Gene3D" id="3.20.20.60">
    <property type="entry name" value="Phosphoenolpyruvate-binding domains"/>
    <property type="match status" value="1"/>
</dbReference>
<dbReference type="Proteomes" id="UP000070299">
    <property type="component" value="Unassembled WGS sequence"/>
</dbReference>
<evidence type="ECO:0000256" key="11">
    <source>
        <dbReference type="ARBA" id="ARBA00022723"/>
    </source>
</evidence>
<dbReference type="OrthoDB" id="9765468at2"/>
<keyword evidence="16" id="KW-1185">Reference proteome</keyword>
<dbReference type="InterPro" id="IPR003018">
    <property type="entry name" value="GAF"/>
</dbReference>
<dbReference type="InterPro" id="IPR008279">
    <property type="entry name" value="PEP-util_enz_mobile_dom"/>
</dbReference>
<dbReference type="PANTHER" id="PTHR46244">
    <property type="entry name" value="PHOSPHOENOLPYRUVATE-PROTEIN PHOSPHOTRANSFERASE"/>
    <property type="match status" value="1"/>
</dbReference>
<dbReference type="InterPro" id="IPR036618">
    <property type="entry name" value="PtsI_HPr-bd_sf"/>
</dbReference>
<keyword evidence="6" id="KW-0813">Transport</keyword>
<keyword evidence="12" id="KW-0418">Kinase</keyword>
<dbReference type="GO" id="GO:0046872">
    <property type="term" value="F:metal ion binding"/>
    <property type="evidence" value="ECO:0007669"/>
    <property type="project" value="UniProtKB-KW"/>
</dbReference>
<dbReference type="SUPFAM" id="SSF47831">
    <property type="entry name" value="Enzyme I of the PEP:sugar phosphotransferase system HPr-binding (sub)domain"/>
    <property type="match status" value="1"/>
</dbReference>
<dbReference type="EMBL" id="LSNE01000007">
    <property type="protein sequence ID" value="KXI28329.1"/>
    <property type="molecule type" value="Genomic_DNA"/>
</dbReference>
<dbReference type="STRING" id="1799789.AX660_18340"/>
<evidence type="ECO:0000256" key="5">
    <source>
        <dbReference type="ARBA" id="ARBA00012232"/>
    </source>
</evidence>
<dbReference type="Pfam" id="PF02896">
    <property type="entry name" value="PEP-utilizers_C"/>
    <property type="match status" value="1"/>
</dbReference>
<evidence type="ECO:0000256" key="2">
    <source>
        <dbReference type="ARBA" id="ARBA00001946"/>
    </source>
</evidence>
<dbReference type="Gene3D" id="1.10.274.10">
    <property type="entry name" value="PtsI, HPr-binding domain"/>
    <property type="match status" value="1"/>
</dbReference>
<evidence type="ECO:0000256" key="3">
    <source>
        <dbReference type="ARBA" id="ARBA00004496"/>
    </source>
</evidence>
<dbReference type="InterPro" id="IPR008731">
    <property type="entry name" value="PTS_EIN"/>
</dbReference>
<dbReference type="InterPro" id="IPR050499">
    <property type="entry name" value="PEP-utilizing_PTS_enzyme"/>
</dbReference>
<keyword evidence="8" id="KW-0762">Sugar transport</keyword>
<dbReference type="SUPFAM" id="SSF55781">
    <property type="entry name" value="GAF domain-like"/>
    <property type="match status" value="1"/>
</dbReference>
<organism evidence="15 16">
    <name type="scientific">Paraglaciecola hydrolytica</name>
    <dbReference type="NCBI Taxonomy" id="1799789"/>
    <lineage>
        <taxon>Bacteria</taxon>
        <taxon>Pseudomonadati</taxon>
        <taxon>Pseudomonadota</taxon>
        <taxon>Gammaproteobacteria</taxon>
        <taxon>Alteromonadales</taxon>
        <taxon>Alteromonadaceae</taxon>
        <taxon>Paraglaciecola</taxon>
    </lineage>
</organism>
<dbReference type="InterPro" id="IPR029016">
    <property type="entry name" value="GAF-like_dom_sf"/>
</dbReference>
<evidence type="ECO:0000256" key="1">
    <source>
        <dbReference type="ARBA" id="ARBA00000683"/>
    </source>
</evidence>
<comment type="caution">
    <text evidence="15">The sequence shown here is derived from an EMBL/GenBank/DDBJ whole genome shotgun (WGS) entry which is preliminary data.</text>
</comment>
<dbReference type="GO" id="GO:0009401">
    <property type="term" value="P:phosphoenolpyruvate-dependent sugar phosphotransferase system"/>
    <property type="evidence" value="ECO:0007669"/>
    <property type="project" value="UniProtKB-KW"/>
</dbReference>
<keyword evidence="10" id="KW-0598">Phosphotransferase system</keyword>
<dbReference type="GO" id="GO:0016301">
    <property type="term" value="F:kinase activity"/>
    <property type="evidence" value="ECO:0007669"/>
    <property type="project" value="UniProtKB-KW"/>
</dbReference>
<dbReference type="Pfam" id="PF01590">
    <property type="entry name" value="GAF"/>
    <property type="match status" value="1"/>
</dbReference>
<dbReference type="InterPro" id="IPR040442">
    <property type="entry name" value="Pyrv_kinase-like_dom_sf"/>
</dbReference>
<dbReference type="Pfam" id="PF00391">
    <property type="entry name" value="PEP-utilizers"/>
    <property type="match status" value="1"/>
</dbReference>
<dbReference type="SUPFAM" id="SSF51621">
    <property type="entry name" value="Phosphoenolpyruvate/pyruvate domain"/>
    <property type="match status" value="1"/>
</dbReference>
<evidence type="ECO:0000256" key="7">
    <source>
        <dbReference type="ARBA" id="ARBA00022490"/>
    </source>
</evidence>
<dbReference type="Pfam" id="PF05524">
    <property type="entry name" value="PEP-utilisers_N"/>
    <property type="match status" value="1"/>
</dbReference>
<dbReference type="RefSeq" id="WP_068378504.1">
    <property type="nucleotide sequence ID" value="NZ_LSNE01000007.1"/>
</dbReference>
<dbReference type="PRINTS" id="PR01736">
    <property type="entry name" value="PHPHTRNFRASE"/>
</dbReference>
<dbReference type="Gene3D" id="3.50.30.10">
    <property type="entry name" value="Phosphohistidine domain"/>
    <property type="match status" value="1"/>
</dbReference>
<evidence type="ECO:0000256" key="13">
    <source>
        <dbReference type="ARBA" id="ARBA00022842"/>
    </source>
</evidence>
<dbReference type="InterPro" id="IPR015813">
    <property type="entry name" value="Pyrv/PenolPyrv_kinase-like_dom"/>
</dbReference>
<comment type="subcellular location">
    <subcellularLocation>
        <location evidence="3">Cytoplasm</location>
    </subcellularLocation>
</comment>
<comment type="cofactor">
    <cofactor evidence="2">
        <name>Mg(2+)</name>
        <dbReference type="ChEBI" id="CHEBI:18420"/>
    </cofactor>
</comment>
<dbReference type="PANTHER" id="PTHR46244:SF1">
    <property type="entry name" value="PHOSPHOENOLPYRUVATE-DEPENDENT PHOSPHOTRANSFERASE SYSTEM"/>
    <property type="match status" value="1"/>
</dbReference>
<evidence type="ECO:0000256" key="12">
    <source>
        <dbReference type="ARBA" id="ARBA00022777"/>
    </source>
</evidence>
<evidence type="ECO:0000256" key="6">
    <source>
        <dbReference type="ARBA" id="ARBA00022448"/>
    </source>
</evidence>
<reference evidence="16" key="1">
    <citation type="submission" date="2016-02" db="EMBL/GenBank/DDBJ databases">
        <authorList>
            <person name="Schultz-Johansen M."/>
            <person name="Glaring M.A."/>
            <person name="Bech P.K."/>
            <person name="Stougaard P."/>
        </authorList>
    </citation>
    <scope>NUCLEOTIDE SEQUENCE [LARGE SCALE GENOMIC DNA]</scope>
    <source>
        <strain evidence="16">S66</strain>
    </source>
</reference>
<dbReference type="InterPro" id="IPR000121">
    <property type="entry name" value="PEP_util_C"/>
</dbReference>
<gene>
    <name evidence="15" type="ORF">AX660_18340</name>
</gene>
<protein>
    <recommendedName>
        <fullName evidence="5">phosphoenolpyruvate--protein phosphotransferase</fullName>
        <ecNumber evidence="5">2.7.3.9</ecNumber>
    </recommendedName>
</protein>
<name>A0A135ZZC0_9ALTE</name>
<keyword evidence="9" id="KW-0808">Transferase</keyword>
<dbReference type="NCBIfam" id="NF008283">
    <property type="entry name" value="PRK11061.1"/>
    <property type="match status" value="1"/>
</dbReference>
<feature type="domain" description="GAF" evidence="14">
    <location>
        <begin position="17"/>
        <end position="164"/>
    </location>
</feature>
<keyword evidence="11" id="KW-0479">Metal-binding</keyword>
<proteinExistence type="inferred from homology"/>
<dbReference type="Gene3D" id="3.30.450.40">
    <property type="match status" value="1"/>
</dbReference>
<dbReference type="GO" id="GO:0008965">
    <property type="term" value="F:phosphoenolpyruvate-protein phosphotransferase activity"/>
    <property type="evidence" value="ECO:0007669"/>
    <property type="project" value="UniProtKB-EC"/>
</dbReference>
<accession>A0A135ZZC0</accession>
<evidence type="ECO:0000259" key="14">
    <source>
        <dbReference type="SMART" id="SM00065"/>
    </source>
</evidence>
<dbReference type="SUPFAM" id="SSF52009">
    <property type="entry name" value="Phosphohistidine domain"/>
    <property type="match status" value="1"/>
</dbReference>
<dbReference type="GO" id="GO:0005737">
    <property type="term" value="C:cytoplasm"/>
    <property type="evidence" value="ECO:0007669"/>
    <property type="project" value="UniProtKB-SubCell"/>
</dbReference>
<dbReference type="AlphaFoldDB" id="A0A135ZZC0"/>
<evidence type="ECO:0000256" key="10">
    <source>
        <dbReference type="ARBA" id="ARBA00022683"/>
    </source>
</evidence>
<dbReference type="InterPro" id="IPR006318">
    <property type="entry name" value="PTS_EI-like"/>
</dbReference>
<dbReference type="InterPro" id="IPR023151">
    <property type="entry name" value="PEP_util_CS"/>
</dbReference>
<sequence>MLTTLKRIVQEVNQAPNLDEALNCLANSLIEALKVDSCSIYLANYEQQHFLLVATQGLAKEAIGQVTIGFSEGLIGFIGQREEPINLSDAPSHPRFKYYAEVQEDLFHAFLGAPIIHQRKVLGVITLQQKKKRKFSEDEEAFLVTLATQLAAQIANAKARGSVHLLEHNVPKDWQKSLKGVPGSSGLAKGTGYVSNMLVNIRNHVPSRNADATQQVLLYRNAVKQTREDVAVLSERIQGEVPDDVRAIFQLYHHLLDANSLGREVEIKINAGWDAPSSLKMVVETYISQFQTMSDPYMRERAVDVEDMGNRVLANILGGEAAKALKRIYPDNAILIAEEVTATMLAEFPSSKLVGIISMRGSTNSHAAIMARAMGVPAVMGLSNVPFSLLNEKEILLDGYTGDVIVSPSATIRHEFGLLIQEEQALSERIKTQDTLPAITVDNCVMSLLVNAGLSLEAEKNDNPYSDGVGLFRTEIPFMMRERFPTEQEQVKLYRTLLQAQPNKPVTMRTLDVGGDKPLPYFPITEENPFLGWRGIRLTLDHPEIFLVQIRAMLRASIGLDNLNIMLPMITSVNEVKEAKRLINQALYEVSEEAAEKGEVIVAPKIGVMLEVPAVIYQLPQLAKHVDFFSVGSNDLTQYLLAVDRNNARVADLYDSYHPAVLAALYSIVQQANELKVPITVCGELAGEPAGTVLLLAMGYRKLSMNNHNLLKVKWVVRNVSLQQSEWLLQRVLKLDNPRDVRQEVNLYLETIGLGGLVRAGI</sequence>
<evidence type="ECO:0000256" key="9">
    <source>
        <dbReference type="ARBA" id="ARBA00022679"/>
    </source>
</evidence>
<dbReference type="SMART" id="SM00065">
    <property type="entry name" value="GAF"/>
    <property type="match status" value="1"/>
</dbReference>
<dbReference type="EC" id="2.7.3.9" evidence="5"/>
<comment type="similarity">
    <text evidence="4">Belongs to the PEP-utilizing enzyme family.</text>
</comment>
<comment type="catalytic activity">
    <reaction evidence="1">
        <text>L-histidyl-[protein] + phosphoenolpyruvate = N(pros)-phospho-L-histidyl-[protein] + pyruvate</text>
        <dbReference type="Rhea" id="RHEA:23880"/>
        <dbReference type="Rhea" id="RHEA-COMP:9745"/>
        <dbReference type="Rhea" id="RHEA-COMP:9746"/>
        <dbReference type="ChEBI" id="CHEBI:15361"/>
        <dbReference type="ChEBI" id="CHEBI:29979"/>
        <dbReference type="ChEBI" id="CHEBI:58702"/>
        <dbReference type="ChEBI" id="CHEBI:64837"/>
        <dbReference type="EC" id="2.7.3.9"/>
    </reaction>
</comment>